<evidence type="ECO:0000256" key="1">
    <source>
        <dbReference type="ARBA" id="ARBA00005736"/>
    </source>
</evidence>
<proteinExistence type="inferred from homology"/>
<feature type="region of interest" description="Disordered" evidence="3">
    <location>
        <begin position="408"/>
        <end position="436"/>
    </location>
</feature>
<reference evidence="4" key="3">
    <citation type="submission" date="2024-01" db="EMBL/GenBank/DDBJ databases">
        <authorList>
            <person name="Coelho M.A."/>
            <person name="David-Palma M."/>
            <person name="Shea T."/>
            <person name="Sun S."/>
            <person name="Cuomo C.A."/>
            <person name="Heitman J."/>
        </authorList>
    </citation>
    <scope>NUCLEOTIDE SEQUENCE</scope>
    <source>
        <strain evidence="4">CBS 7841</strain>
    </source>
</reference>
<dbReference type="OrthoDB" id="408683at2759"/>
<dbReference type="GO" id="GO:0000214">
    <property type="term" value="C:tRNA-intron endonuclease complex"/>
    <property type="evidence" value="ECO:0007669"/>
    <property type="project" value="TreeGrafter"/>
</dbReference>
<dbReference type="GeneID" id="91088696"/>
<dbReference type="EMBL" id="CP143788">
    <property type="protein sequence ID" value="WVN89267.1"/>
    <property type="molecule type" value="Genomic_DNA"/>
</dbReference>
<dbReference type="InterPro" id="IPR024337">
    <property type="entry name" value="tRNA_splic_suSen54"/>
</dbReference>
<dbReference type="AlphaFoldDB" id="A0A1E3II95"/>
<dbReference type="Proteomes" id="UP000094043">
    <property type="component" value="Chromosome 5"/>
</dbReference>
<evidence type="ECO:0000313" key="5">
    <source>
        <dbReference type="Proteomes" id="UP000094043"/>
    </source>
</evidence>
<protein>
    <submittedName>
        <fullName evidence="4">Uncharacterized protein</fullName>
    </submittedName>
</protein>
<comment type="similarity">
    <text evidence="1">Belongs to the SEN54 family.</text>
</comment>
<name>A0A1E3II95_9TREE</name>
<dbReference type="PANTHER" id="PTHR21027">
    <property type="entry name" value="TRNA-SPLICING ENDONUCLEASE SUBUNIT SEN54"/>
    <property type="match status" value="1"/>
</dbReference>
<evidence type="ECO:0000256" key="2">
    <source>
        <dbReference type="ARBA" id="ARBA00022694"/>
    </source>
</evidence>
<evidence type="ECO:0000313" key="4">
    <source>
        <dbReference type="EMBL" id="WVN89267.1"/>
    </source>
</evidence>
<sequence>MALTSQCEPGQGEDEDENEERVDYKVIQYFAEKIQYIPTIDGANDVESRPQIIIPRRGEKDFEPLQETVNLQEMLLEKSRQAMFNALVGVRGGHNNSISHAVITPTKPFPQVLVIHGHLFDQMGITVRPYLSPKSKGKGKATLELLPEEALYLLERGSLQIWIGKDAKTEKEMNAGVGEWCEEEYGVKGAVEMSVMEGYGVFIGQEGLTWERYQAYAYLKRLGYNIQRSRQFIPEHFLVAPVKLHEQDSRLPVFHTWWLEIPTWIATLSNFLIRGIKQAIGSVTRFRLGLRLSRDPFCGTLLEGCCVSTYSSILTHLRIIPAGHRQYLPSRTSPTATTDVYAPLVRNPYIPFWHIWKPMTSWSKRNWDRGSEQGMKAQRPDYFAAVVQARTTPLPNIHQLDEVYAMLPDEPTGPIKRQGPQYQRQPKLQSPKDQKQYEQPISCFQYILEQVGWTRKVAKPRAPNINIGALRNGSRGFIVGVNDSGNNAWIRFGRTGFEEMPAM</sequence>
<organism evidence="4 5">
    <name type="scientific">Cryptococcus depauperatus CBS 7841</name>
    <dbReference type="NCBI Taxonomy" id="1295531"/>
    <lineage>
        <taxon>Eukaryota</taxon>
        <taxon>Fungi</taxon>
        <taxon>Dikarya</taxon>
        <taxon>Basidiomycota</taxon>
        <taxon>Agaricomycotina</taxon>
        <taxon>Tremellomycetes</taxon>
        <taxon>Tremellales</taxon>
        <taxon>Cryptococcaceae</taxon>
        <taxon>Cryptococcus</taxon>
    </lineage>
</organism>
<dbReference type="PANTHER" id="PTHR21027:SF1">
    <property type="entry name" value="TRNA-SPLICING ENDONUCLEASE SUBUNIT SEN54"/>
    <property type="match status" value="1"/>
</dbReference>
<dbReference type="RefSeq" id="XP_066069967.1">
    <property type="nucleotide sequence ID" value="XM_066213870.1"/>
</dbReference>
<keyword evidence="2" id="KW-0819">tRNA processing</keyword>
<dbReference type="InterPro" id="IPR024336">
    <property type="entry name" value="tRNA_splic_suSen54_N"/>
</dbReference>
<accession>A0A1E3II95</accession>
<evidence type="ECO:0000256" key="3">
    <source>
        <dbReference type="SAM" id="MobiDB-lite"/>
    </source>
</evidence>
<reference evidence="4" key="2">
    <citation type="journal article" date="2022" name="Elife">
        <title>Obligate sexual reproduction of a homothallic fungus closely related to the Cryptococcus pathogenic species complex.</title>
        <authorList>
            <person name="Passer A.R."/>
            <person name="Clancey S.A."/>
            <person name="Shea T."/>
            <person name="David-Palma M."/>
            <person name="Averette A.F."/>
            <person name="Boekhout T."/>
            <person name="Porcel B.M."/>
            <person name="Nowrousian M."/>
            <person name="Cuomo C.A."/>
            <person name="Sun S."/>
            <person name="Heitman J."/>
            <person name="Coelho M.A."/>
        </authorList>
    </citation>
    <scope>NUCLEOTIDE SEQUENCE</scope>
    <source>
        <strain evidence="4">CBS 7841</strain>
    </source>
</reference>
<dbReference type="GO" id="GO:0000379">
    <property type="term" value="P:tRNA-type intron splice site recognition and cleavage"/>
    <property type="evidence" value="ECO:0007669"/>
    <property type="project" value="TreeGrafter"/>
</dbReference>
<gene>
    <name evidence="4" type="ORF">L203_104486</name>
</gene>
<reference evidence="4" key="1">
    <citation type="submission" date="2016-06" db="EMBL/GenBank/DDBJ databases">
        <authorList>
            <person name="Cuomo C."/>
            <person name="Litvintseva A."/>
            <person name="Heitman J."/>
            <person name="Chen Y."/>
            <person name="Sun S."/>
            <person name="Springer D."/>
            <person name="Dromer F."/>
            <person name="Young S."/>
            <person name="Zeng Q."/>
            <person name="Chapman S."/>
            <person name="Gujja S."/>
            <person name="Saif S."/>
            <person name="Birren B."/>
        </authorList>
    </citation>
    <scope>NUCLEOTIDE SEQUENCE</scope>
    <source>
        <strain evidence="4">CBS 7841</strain>
    </source>
</reference>
<feature type="compositionally biased region" description="Acidic residues" evidence="3">
    <location>
        <begin position="11"/>
        <end position="20"/>
    </location>
</feature>
<dbReference type="KEGG" id="cdep:91088696"/>
<dbReference type="Pfam" id="PF12928">
    <property type="entry name" value="tRNA_int_end_N2"/>
    <property type="match status" value="1"/>
</dbReference>
<feature type="region of interest" description="Disordered" evidence="3">
    <location>
        <begin position="1"/>
        <end position="21"/>
    </location>
</feature>
<keyword evidence="5" id="KW-1185">Reference proteome</keyword>
<dbReference type="VEuPathDB" id="FungiDB:L203_03427"/>